<keyword evidence="2" id="KW-1133">Transmembrane helix</keyword>
<dbReference type="InterPro" id="IPR050769">
    <property type="entry name" value="NAT_camello-type"/>
</dbReference>
<name>A0ABQ7GTU6_DUNSA</name>
<keyword evidence="2" id="KW-0812">Transmembrane</keyword>
<feature type="domain" description="N-acetyltransferase" evidence="3">
    <location>
        <begin position="77"/>
        <end position="212"/>
    </location>
</feature>
<gene>
    <name evidence="4" type="ORF">DUNSADRAFT_3470</name>
</gene>
<dbReference type="Gene3D" id="3.40.630.30">
    <property type="match status" value="1"/>
</dbReference>
<evidence type="ECO:0000313" key="4">
    <source>
        <dbReference type="EMBL" id="KAF5838036.1"/>
    </source>
</evidence>
<dbReference type="PROSITE" id="PS51186">
    <property type="entry name" value="GNAT"/>
    <property type="match status" value="1"/>
</dbReference>
<reference evidence="4" key="1">
    <citation type="submission" date="2017-08" db="EMBL/GenBank/DDBJ databases">
        <authorList>
            <person name="Polle J.E."/>
            <person name="Barry K."/>
            <person name="Cushman J."/>
            <person name="Schmutz J."/>
            <person name="Tran D."/>
            <person name="Hathwaick L.T."/>
            <person name="Yim W.C."/>
            <person name="Jenkins J."/>
            <person name="Mckie-Krisberg Z.M."/>
            <person name="Prochnik S."/>
            <person name="Lindquist E."/>
            <person name="Dockter R.B."/>
            <person name="Adam C."/>
            <person name="Molina H."/>
            <person name="Bunkerborg J."/>
            <person name="Jin E."/>
            <person name="Buchheim M."/>
            <person name="Magnuson J."/>
        </authorList>
    </citation>
    <scope>NUCLEOTIDE SEQUENCE</scope>
    <source>
        <strain evidence="4">CCAP 19/18</strain>
    </source>
</reference>
<keyword evidence="2" id="KW-0472">Membrane</keyword>
<dbReference type="PANTHER" id="PTHR13947">
    <property type="entry name" value="GNAT FAMILY N-ACETYLTRANSFERASE"/>
    <property type="match status" value="1"/>
</dbReference>
<feature type="transmembrane region" description="Helical" evidence="2">
    <location>
        <begin position="65"/>
        <end position="86"/>
    </location>
</feature>
<organism evidence="4 5">
    <name type="scientific">Dunaliella salina</name>
    <name type="common">Green alga</name>
    <name type="synonym">Protococcus salinus</name>
    <dbReference type="NCBI Taxonomy" id="3046"/>
    <lineage>
        <taxon>Eukaryota</taxon>
        <taxon>Viridiplantae</taxon>
        <taxon>Chlorophyta</taxon>
        <taxon>core chlorophytes</taxon>
        <taxon>Chlorophyceae</taxon>
        <taxon>CS clade</taxon>
        <taxon>Chlamydomonadales</taxon>
        <taxon>Dunaliellaceae</taxon>
        <taxon>Dunaliella</taxon>
    </lineage>
</organism>
<evidence type="ECO:0000256" key="1">
    <source>
        <dbReference type="ARBA" id="ARBA00022679"/>
    </source>
</evidence>
<dbReference type="SUPFAM" id="SSF55729">
    <property type="entry name" value="Acyl-CoA N-acyltransferases (Nat)"/>
    <property type="match status" value="1"/>
</dbReference>
<evidence type="ECO:0000256" key="2">
    <source>
        <dbReference type="SAM" id="Phobius"/>
    </source>
</evidence>
<sequence>MAQVRHFRDADKCTVHTLFTNGMKDNTNALIWEAIKNVPGVKVSCLAVPTLALVGARSFRSSSGFTLLFTALAAAAVPVAVAVTLWSSLMDYVSHSLNDDLNNILDFYKHPSAFWVAELNGEVVGCTALQSHSADVAELRRMSVKAGMRRNGVAKMLGQTLIAHAKATGHKKVYLVTTSGQKPALALYKRLGWYETKVWQSHGLTFHRLELDLA</sequence>
<dbReference type="Proteomes" id="UP000815325">
    <property type="component" value="Unassembled WGS sequence"/>
</dbReference>
<accession>A0ABQ7GTU6</accession>
<dbReference type="CDD" id="cd04301">
    <property type="entry name" value="NAT_SF"/>
    <property type="match status" value="1"/>
</dbReference>
<keyword evidence="5" id="KW-1185">Reference proteome</keyword>
<dbReference type="Pfam" id="PF00583">
    <property type="entry name" value="Acetyltransf_1"/>
    <property type="match status" value="1"/>
</dbReference>
<dbReference type="InterPro" id="IPR016181">
    <property type="entry name" value="Acyl_CoA_acyltransferase"/>
</dbReference>
<dbReference type="EMBL" id="MU069593">
    <property type="protein sequence ID" value="KAF5838036.1"/>
    <property type="molecule type" value="Genomic_DNA"/>
</dbReference>
<evidence type="ECO:0000313" key="5">
    <source>
        <dbReference type="Proteomes" id="UP000815325"/>
    </source>
</evidence>
<evidence type="ECO:0000259" key="3">
    <source>
        <dbReference type="PROSITE" id="PS51186"/>
    </source>
</evidence>
<proteinExistence type="predicted"/>
<protein>
    <submittedName>
        <fullName evidence="4">Acyl-CoA N-acyltransferase</fullName>
    </submittedName>
</protein>
<dbReference type="InterPro" id="IPR000182">
    <property type="entry name" value="GNAT_dom"/>
</dbReference>
<keyword evidence="1" id="KW-0808">Transferase</keyword>
<dbReference type="PANTHER" id="PTHR13947:SF37">
    <property type="entry name" value="LD18367P"/>
    <property type="match status" value="1"/>
</dbReference>
<comment type="caution">
    <text evidence="4">The sequence shown here is derived from an EMBL/GenBank/DDBJ whole genome shotgun (WGS) entry which is preliminary data.</text>
</comment>